<evidence type="ECO:0008006" key="3">
    <source>
        <dbReference type="Google" id="ProtNLM"/>
    </source>
</evidence>
<keyword evidence="2" id="KW-1185">Reference proteome</keyword>
<evidence type="ECO:0000313" key="1">
    <source>
        <dbReference type="EMBL" id="QNP43500.1"/>
    </source>
</evidence>
<evidence type="ECO:0000313" key="2">
    <source>
        <dbReference type="Proteomes" id="UP000516134"/>
    </source>
</evidence>
<name>A0ABX6T3B7_9SPHN</name>
<gene>
    <name evidence="1" type="ORF">H9L15_01520</name>
</gene>
<organism evidence="1 2">
    <name type="scientific">Sphingomonas daechungensis</name>
    <dbReference type="NCBI Taxonomy" id="1176646"/>
    <lineage>
        <taxon>Bacteria</taxon>
        <taxon>Pseudomonadati</taxon>
        <taxon>Pseudomonadota</taxon>
        <taxon>Alphaproteobacteria</taxon>
        <taxon>Sphingomonadales</taxon>
        <taxon>Sphingomonadaceae</taxon>
        <taxon>Sphingomonas</taxon>
    </lineage>
</organism>
<proteinExistence type="predicted"/>
<accession>A0ABX6T3B7</accession>
<dbReference type="EMBL" id="CP060780">
    <property type="protein sequence ID" value="QNP43500.1"/>
    <property type="molecule type" value="Genomic_DNA"/>
</dbReference>
<dbReference type="Proteomes" id="UP000516134">
    <property type="component" value="Chromosome"/>
</dbReference>
<protein>
    <recommendedName>
        <fullName evidence="3">C-type lysozyme inhibitor domain-containing protein</fullName>
    </recommendedName>
</protein>
<sequence length="102" mass="11456">MEARLADHPCVGSLDSWERNYRYGERRRTFWPQIDHADLDVITFHLRRAGTVEIIPGRAIFSTGSGDWPDSRAIRAIDGSLVLSSGRLSVSRCQAEPKARSS</sequence>
<reference evidence="1 2" key="1">
    <citation type="submission" date="2020-08" db="EMBL/GenBank/DDBJ databases">
        <title>Genome sequence of Sphingomonas daechungensis KACC 18115T.</title>
        <authorList>
            <person name="Hyun D.-W."/>
            <person name="Bae J.-W."/>
        </authorList>
    </citation>
    <scope>NUCLEOTIDE SEQUENCE [LARGE SCALE GENOMIC DNA]</scope>
    <source>
        <strain evidence="1 2">KACC 18115</strain>
    </source>
</reference>